<reference evidence="1 2" key="1">
    <citation type="submission" date="2021-06" db="EMBL/GenBank/DDBJ databases">
        <title>Caerostris extrusa draft genome.</title>
        <authorList>
            <person name="Kono N."/>
            <person name="Arakawa K."/>
        </authorList>
    </citation>
    <scope>NUCLEOTIDE SEQUENCE [LARGE SCALE GENOMIC DNA]</scope>
</reference>
<protein>
    <submittedName>
        <fullName evidence="1">Uncharacterized protein</fullName>
    </submittedName>
</protein>
<keyword evidence="2" id="KW-1185">Reference proteome</keyword>
<proteinExistence type="predicted"/>
<dbReference type="AlphaFoldDB" id="A0AAV4T3N3"/>
<evidence type="ECO:0000313" key="1">
    <source>
        <dbReference type="EMBL" id="GIY39482.1"/>
    </source>
</evidence>
<feature type="non-terminal residue" evidence="1">
    <location>
        <position position="1"/>
    </location>
</feature>
<dbReference type="EMBL" id="BPLR01010471">
    <property type="protein sequence ID" value="GIY39482.1"/>
    <property type="molecule type" value="Genomic_DNA"/>
</dbReference>
<organism evidence="1 2">
    <name type="scientific">Caerostris extrusa</name>
    <name type="common">Bark spider</name>
    <name type="synonym">Caerostris bankana</name>
    <dbReference type="NCBI Taxonomy" id="172846"/>
    <lineage>
        <taxon>Eukaryota</taxon>
        <taxon>Metazoa</taxon>
        <taxon>Ecdysozoa</taxon>
        <taxon>Arthropoda</taxon>
        <taxon>Chelicerata</taxon>
        <taxon>Arachnida</taxon>
        <taxon>Araneae</taxon>
        <taxon>Araneomorphae</taxon>
        <taxon>Entelegynae</taxon>
        <taxon>Araneoidea</taxon>
        <taxon>Araneidae</taxon>
        <taxon>Caerostris</taxon>
    </lineage>
</organism>
<accession>A0AAV4T3N3</accession>
<dbReference type="Proteomes" id="UP001054945">
    <property type="component" value="Unassembled WGS sequence"/>
</dbReference>
<sequence>GNRPTCEYTRIRKRIRMSPRFTNESCEEMLSVVKQKLVPSEIQPSL</sequence>
<gene>
    <name evidence="1" type="ORF">CEXT_244341</name>
</gene>
<comment type="caution">
    <text evidence="1">The sequence shown here is derived from an EMBL/GenBank/DDBJ whole genome shotgun (WGS) entry which is preliminary data.</text>
</comment>
<name>A0AAV4T3N3_CAEEX</name>
<evidence type="ECO:0000313" key="2">
    <source>
        <dbReference type="Proteomes" id="UP001054945"/>
    </source>
</evidence>